<sequence length="253" mass="29586">MLFGKVKPTVTPEDREWIENAFLWFENEYGSDFLKSVRIVEPTRAFFDYRFTQSKEDAFYTLEKACEIMGIDSQLVELYFFNDAPMDFQEEGVFATYNPDGAEAKDGYTLGLYSESETEKFRIGVEQQLLQNPESLISTIAHELSHFKLLGENRIEENDEELTDLNVIVFGFGIFLSNSIFNFQQWQGTSFGGWQANRSGYIPEQVATYAMALLQNYQGTEDTWSKYLKESVRKMYNRNLRYLRKTKDEVKFK</sequence>
<evidence type="ECO:0008006" key="3">
    <source>
        <dbReference type="Google" id="ProtNLM"/>
    </source>
</evidence>
<evidence type="ECO:0000313" key="1">
    <source>
        <dbReference type="EMBL" id="BDD08057.1"/>
    </source>
</evidence>
<evidence type="ECO:0000313" key="2">
    <source>
        <dbReference type="Proteomes" id="UP001348817"/>
    </source>
</evidence>
<proteinExistence type="predicted"/>
<name>A0AAU9CMF9_9BACT</name>
<accession>A0AAU9CMF9</accession>
<reference evidence="1 2" key="1">
    <citation type="submission" date="2021-12" db="EMBL/GenBank/DDBJ databases">
        <title>Genome sequencing of bacteria with rrn-lacking chromosome and rrn-plasmid.</title>
        <authorList>
            <person name="Anda M."/>
            <person name="Iwasaki W."/>
        </authorList>
    </citation>
    <scope>NUCLEOTIDE SEQUENCE [LARGE SCALE GENOMIC DNA]</scope>
    <source>
        <strain evidence="1 2">DSM 100852</strain>
    </source>
</reference>
<dbReference type="EMBL" id="AP025314">
    <property type="protein sequence ID" value="BDD08057.1"/>
    <property type="molecule type" value="Genomic_DNA"/>
</dbReference>
<gene>
    <name evidence="1" type="ORF">FUAX_04890</name>
</gene>
<dbReference type="KEGG" id="fax:FUAX_04890"/>
<dbReference type="AlphaFoldDB" id="A0AAU9CMF9"/>
<dbReference type="Proteomes" id="UP001348817">
    <property type="component" value="Chromosome"/>
</dbReference>
<protein>
    <recommendedName>
        <fullName evidence="3">Peptidase MA superfamily protein</fullName>
    </recommendedName>
</protein>
<dbReference type="RefSeq" id="WP_338393344.1">
    <property type="nucleotide sequence ID" value="NZ_AP025314.1"/>
</dbReference>
<organism evidence="1 2">
    <name type="scientific">Fulvitalea axinellae</name>
    <dbReference type="NCBI Taxonomy" id="1182444"/>
    <lineage>
        <taxon>Bacteria</taxon>
        <taxon>Pseudomonadati</taxon>
        <taxon>Bacteroidota</taxon>
        <taxon>Cytophagia</taxon>
        <taxon>Cytophagales</taxon>
        <taxon>Persicobacteraceae</taxon>
        <taxon>Fulvitalea</taxon>
    </lineage>
</organism>
<keyword evidence="2" id="KW-1185">Reference proteome</keyword>